<dbReference type="AlphaFoldDB" id="A0A1W9S1E8"/>
<organism evidence="2 3">
    <name type="scientific">Candidatus Coatesbacteria bacterium 4484_99</name>
    <dbReference type="NCBI Taxonomy" id="1970774"/>
    <lineage>
        <taxon>Bacteria</taxon>
        <taxon>Candidatus Coatesiibacteriota</taxon>
    </lineage>
</organism>
<proteinExistence type="predicted"/>
<dbReference type="PROSITE" id="PS51257">
    <property type="entry name" value="PROKAR_LIPOPROTEIN"/>
    <property type="match status" value="1"/>
</dbReference>
<feature type="region of interest" description="Disordered" evidence="1">
    <location>
        <begin position="79"/>
        <end position="111"/>
    </location>
</feature>
<protein>
    <submittedName>
        <fullName evidence="2">Uncharacterized protein</fullName>
    </submittedName>
</protein>
<name>A0A1W9S1E8_9BACT</name>
<reference evidence="3" key="1">
    <citation type="submission" date="2017-03" db="EMBL/GenBank/DDBJ databases">
        <title>Novel pathways for hydrocarbon cycling and metabolic interdependencies in hydrothermal sediment communities.</title>
        <authorList>
            <person name="Dombrowski N."/>
            <person name="Seitz K."/>
            <person name="Teske A."/>
            <person name="Baker B."/>
        </authorList>
    </citation>
    <scope>NUCLEOTIDE SEQUENCE [LARGE SCALE GENOMIC DNA]</scope>
</reference>
<sequence length="111" mass="12765">MGKKLLFLVILGVFTLGTVVVSCGGPSKELIAYYEAKVQKQQAEDEYNRLLDLNAQYKDELQQEIQTLKDVKEKHKEIHAKRNEEEEKRGKEITPLLHGKEDPEAGIDWLK</sequence>
<accession>A0A1W9S1E8</accession>
<comment type="caution">
    <text evidence="2">The sequence shown here is derived from an EMBL/GenBank/DDBJ whole genome shotgun (WGS) entry which is preliminary data.</text>
</comment>
<gene>
    <name evidence="2" type="ORF">B6D57_02665</name>
</gene>
<evidence type="ECO:0000256" key="1">
    <source>
        <dbReference type="SAM" id="MobiDB-lite"/>
    </source>
</evidence>
<evidence type="ECO:0000313" key="3">
    <source>
        <dbReference type="Proteomes" id="UP000192611"/>
    </source>
</evidence>
<dbReference type="EMBL" id="NATQ01000043">
    <property type="protein sequence ID" value="OQX90556.1"/>
    <property type="molecule type" value="Genomic_DNA"/>
</dbReference>
<evidence type="ECO:0000313" key="2">
    <source>
        <dbReference type="EMBL" id="OQX90556.1"/>
    </source>
</evidence>
<dbReference type="Proteomes" id="UP000192611">
    <property type="component" value="Unassembled WGS sequence"/>
</dbReference>
<feature type="compositionally biased region" description="Basic and acidic residues" evidence="1">
    <location>
        <begin position="79"/>
        <end position="103"/>
    </location>
</feature>